<dbReference type="STRING" id="642492.Clole_0176"/>
<name>F2JHY9_CELLD</name>
<evidence type="ECO:0000313" key="3">
    <source>
        <dbReference type="Proteomes" id="UP000008467"/>
    </source>
</evidence>
<dbReference type="SUPFAM" id="SSF51695">
    <property type="entry name" value="PLC-like phosphodiesterases"/>
    <property type="match status" value="1"/>
</dbReference>
<dbReference type="CDD" id="cd08563">
    <property type="entry name" value="GDPD_TtGDE_like"/>
    <property type="match status" value="1"/>
</dbReference>
<dbReference type="InterPro" id="IPR030395">
    <property type="entry name" value="GP_PDE_dom"/>
</dbReference>
<sequence length="225" mass="25639">MIFNMAHRGASGHEPENTIGAFERAIELGCDGIETDVQLSKDGIPILIHDETVDRTTTNSGFVKDFTCSELRDMGIPSLEQLMILAKLNHIVLNLELKNGIVLYKELEEKVIDIIKKYRMEQSVILSSFNHQSMVKCKQIEASIMTGLLYIENLVQPEKYCKYVGADALHPHYRTVNKEMVEAAHERCMKVNVYTVNEEEDIQNMVEVGADMIISNYPDRVKKYL</sequence>
<dbReference type="AlphaFoldDB" id="F2JHY9"/>
<reference evidence="2 3" key="1">
    <citation type="journal article" date="2011" name="J. Bacteriol.">
        <title>Complete genome sequence of the cellulose-degrading bacterium Cellulosilyticum lentocellum.</title>
        <authorList>
            <consortium name="US DOE Joint Genome Institute"/>
            <person name="Miller D.A."/>
            <person name="Suen G."/>
            <person name="Bruce D."/>
            <person name="Copeland A."/>
            <person name="Cheng J.F."/>
            <person name="Detter C."/>
            <person name="Goodwin L.A."/>
            <person name="Han C.S."/>
            <person name="Hauser L.J."/>
            <person name="Land M.L."/>
            <person name="Lapidus A."/>
            <person name="Lucas S."/>
            <person name="Meincke L."/>
            <person name="Pitluck S."/>
            <person name="Tapia R."/>
            <person name="Teshima H."/>
            <person name="Woyke T."/>
            <person name="Fox B.G."/>
            <person name="Angert E.R."/>
            <person name="Currie C.R."/>
        </authorList>
    </citation>
    <scope>NUCLEOTIDE SEQUENCE [LARGE SCALE GENOMIC DNA]</scope>
    <source>
        <strain evidence="3">ATCC 49066 / DSM 5427 / NCIMB 11756 / RHM5</strain>
    </source>
</reference>
<dbReference type="PANTHER" id="PTHR46211:SF1">
    <property type="entry name" value="GLYCEROPHOSPHODIESTER PHOSPHODIESTERASE, CYTOPLASMIC"/>
    <property type="match status" value="1"/>
</dbReference>
<dbReference type="RefSeq" id="WP_013655234.1">
    <property type="nucleotide sequence ID" value="NC_015275.1"/>
</dbReference>
<dbReference type="Proteomes" id="UP000008467">
    <property type="component" value="Chromosome"/>
</dbReference>
<dbReference type="EMBL" id="CP002582">
    <property type="protein sequence ID" value="ADZ81933.1"/>
    <property type="molecule type" value="Genomic_DNA"/>
</dbReference>
<evidence type="ECO:0000259" key="1">
    <source>
        <dbReference type="PROSITE" id="PS51704"/>
    </source>
</evidence>
<dbReference type="eggNOG" id="COG0584">
    <property type="taxonomic scope" value="Bacteria"/>
</dbReference>
<gene>
    <name evidence="2" type="ordered locus">Clole_0176</name>
</gene>
<dbReference type="Gene3D" id="3.20.20.190">
    <property type="entry name" value="Phosphatidylinositol (PI) phosphodiesterase"/>
    <property type="match status" value="1"/>
</dbReference>
<keyword evidence="3" id="KW-1185">Reference proteome</keyword>
<evidence type="ECO:0000313" key="2">
    <source>
        <dbReference type="EMBL" id="ADZ81933.1"/>
    </source>
</evidence>
<organism evidence="2 3">
    <name type="scientific">Cellulosilyticum lentocellum (strain ATCC 49066 / DSM 5427 / NCIMB 11756 / RHM5)</name>
    <name type="common">Clostridium lentocellum</name>
    <dbReference type="NCBI Taxonomy" id="642492"/>
    <lineage>
        <taxon>Bacteria</taxon>
        <taxon>Bacillati</taxon>
        <taxon>Bacillota</taxon>
        <taxon>Clostridia</taxon>
        <taxon>Lachnospirales</taxon>
        <taxon>Cellulosilyticaceae</taxon>
        <taxon>Cellulosilyticum</taxon>
    </lineage>
</organism>
<dbReference type="GO" id="GO:0008081">
    <property type="term" value="F:phosphoric diester hydrolase activity"/>
    <property type="evidence" value="ECO:0007669"/>
    <property type="project" value="InterPro"/>
</dbReference>
<accession>F2JHY9</accession>
<dbReference type="PANTHER" id="PTHR46211">
    <property type="entry name" value="GLYCEROPHOSPHORYL DIESTER PHOSPHODIESTERASE"/>
    <property type="match status" value="1"/>
</dbReference>
<dbReference type="InterPro" id="IPR017946">
    <property type="entry name" value="PLC-like_Pdiesterase_TIM-brl"/>
</dbReference>
<dbReference type="PROSITE" id="PS51704">
    <property type="entry name" value="GP_PDE"/>
    <property type="match status" value="1"/>
</dbReference>
<dbReference type="PROSITE" id="PS50007">
    <property type="entry name" value="PIPLC_X_DOMAIN"/>
    <property type="match status" value="1"/>
</dbReference>
<proteinExistence type="predicted"/>
<dbReference type="Pfam" id="PF03009">
    <property type="entry name" value="GDPD"/>
    <property type="match status" value="1"/>
</dbReference>
<feature type="domain" description="GP-PDE" evidence="1">
    <location>
        <begin position="2"/>
        <end position="225"/>
    </location>
</feature>
<dbReference type="HOGENOM" id="CLU_030006_3_5_9"/>
<protein>
    <submittedName>
        <fullName evidence="2">Glycerophosphoryl diester phosphodiesterase</fullName>
    </submittedName>
</protein>
<dbReference type="KEGG" id="cle:Clole_0176"/>
<dbReference type="GO" id="GO:0006629">
    <property type="term" value="P:lipid metabolic process"/>
    <property type="evidence" value="ECO:0007669"/>
    <property type="project" value="InterPro"/>
</dbReference>